<dbReference type="SMART" id="SM00347">
    <property type="entry name" value="HTH_MARR"/>
    <property type="match status" value="1"/>
</dbReference>
<keyword evidence="4" id="KW-0238">DNA-binding</keyword>
<dbReference type="PANTHER" id="PTHR33164">
    <property type="entry name" value="TRANSCRIPTIONAL REGULATOR, MARR FAMILY"/>
    <property type="match status" value="1"/>
</dbReference>
<feature type="domain" description="HTH marR-type" evidence="7">
    <location>
        <begin position="28"/>
        <end position="162"/>
    </location>
</feature>
<reference evidence="8" key="2">
    <citation type="journal article" date="2016" name="Front. Microbiol.">
        <title>The Regulatory Protein RosR Affects Rhizobium leguminosarum bv. trifolii Protein Profiles, Cell Surface Properties, and Symbiosis with Clover.</title>
        <authorList>
            <person name="Rachwal K."/>
            <person name="Boguszewska A."/>
            <person name="Kopcinska J."/>
            <person name="Karas M."/>
            <person name="Tchorzewski M."/>
            <person name="Janczarek M."/>
        </authorList>
    </citation>
    <scope>NUCLEOTIDE SEQUENCE</scope>
    <source>
        <strain evidence="8">Rt24.2</strain>
    </source>
</reference>
<dbReference type="InterPro" id="IPR055166">
    <property type="entry name" value="Transc_reg_Sar_Rot_HTH"/>
</dbReference>
<accession>A0A1B8R3E8</accession>
<dbReference type="GO" id="GO:0005737">
    <property type="term" value="C:cytoplasm"/>
    <property type="evidence" value="ECO:0007669"/>
    <property type="project" value="UniProtKB-SubCell"/>
</dbReference>
<evidence type="ECO:0000256" key="3">
    <source>
        <dbReference type="ARBA" id="ARBA00023015"/>
    </source>
</evidence>
<dbReference type="PANTHER" id="PTHR33164:SF5">
    <property type="entry name" value="ORGANIC HYDROPEROXIDE RESISTANCE TRANSCRIPTIONAL REGULATOR"/>
    <property type="match status" value="1"/>
</dbReference>
<dbReference type="PROSITE" id="PS50995">
    <property type="entry name" value="HTH_MARR_2"/>
    <property type="match status" value="1"/>
</dbReference>
<keyword evidence="5" id="KW-0804">Transcription</keyword>
<dbReference type="InterPro" id="IPR000835">
    <property type="entry name" value="HTH_MarR-typ"/>
</dbReference>
<proteinExistence type="predicted"/>
<keyword evidence="3" id="KW-0805">Transcription regulation</keyword>
<dbReference type="SUPFAM" id="SSF46785">
    <property type="entry name" value="Winged helix' DNA-binding domain"/>
    <property type="match status" value="1"/>
</dbReference>
<evidence type="ECO:0000256" key="4">
    <source>
        <dbReference type="ARBA" id="ARBA00023125"/>
    </source>
</evidence>
<dbReference type="AlphaFoldDB" id="A0A1B8R3E8"/>
<evidence type="ECO:0000256" key="1">
    <source>
        <dbReference type="ARBA" id="ARBA00004496"/>
    </source>
</evidence>
<evidence type="ECO:0000259" key="7">
    <source>
        <dbReference type="PROSITE" id="PS50995"/>
    </source>
</evidence>
<evidence type="ECO:0000313" key="8">
    <source>
        <dbReference type="EMBL" id="AOO94003.1"/>
    </source>
</evidence>
<protein>
    <submittedName>
        <fullName evidence="8">MarR family transcriptional regulator</fullName>
    </submittedName>
</protein>
<dbReference type="GO" id="GO:0003677">
    <property type="term" value="F:DNA binding"/>
    <property type="evidence" value="ECO:0007669"/>
    <property type="project" value="UniProtKB-KW"/>
</dbReference>
<comment type="subcellular location">
    <subcellularLocation>
        <location evidence="1">Cytoplasm</location>
    </subcellularLocation>
</comment>
<dbReference type="InterPro" id="IPR039422">
    <property type="entry name" value="MarR/SlyA-like"/>
</dbReference>
<dbReference type="GO" id="GO:0006950">
    <property type="term" value="P:response to stress"/>
    <property type="evidence" value="ECO:0007669"/>
    <property type="project" value="TreeGrafter"/>
</dbReference>
<dbReference type="EMBL" id="KX491639">
    <property type="protein sequence ID" value="AOO94003.1"/>
    <property type="molecule type" value="Genomic_DNA"/>
</dbReference>
<evidence type="ECO:0000256" key="5">
    <source>
        <dbReference type="ARBA" id="ARBA00023163"/>
    </source>
</evidence>
<dbReference type="InterPro" id="IPR036388">
    <property type="entry name" value="WH-like_DNA-bd_sf"/>
</dbReference>
<name>A0A1B8R3E8_RHILT</name>
<reference evidence="8" key="1">
    <citation type="journal article" date="2015" name="BMC Genomics">
        <title>Transcriptome profiling of a Rhizobium leguminosarum bv. trifolii rosR mutant reveals the role of the transcriptional regulator RosR in motility, synthesis of cell-surface components, and other cellular processes.</title>
        <authorList>
            <person name="Rachwal K."/>
            <person name="Matczynska E."/>
            <person name="Janczarek M."/>
        </authorList>
    </citation>
    <scope>NUCLEOTIDE SEQUENCE</scope>
    <source>
        <strain evidence="8">Rt24.2</strain>
    </source>
</reference>
<feature type="region of interest" description="Disordered" evidence="6">
    <location>
        <begin position="1"/>
        <end position="22"/>
    </location>
</feature>
<dbReference type="Gene3D" id="1.10.10.10">
    <property type="entry name" value="Winged helix-like DNA-binding domain superfamily/Winged helix DNA-binding domain"/>
    <property type="match status" value="1"/>
</dbReference>
<evidence type="ECO:0000256" key="2">
    <source>
        <dbReference type="ARBA" id="ARBA00022490"/>
    </source>
</evidence>
<organism evidence="8">
    <name type="scientific">Rhizobium leguminosarum bv. trifolii</name>
    <dbReference type="NCBI Taxonomy" id="386"/>
    <lineage>
        <taxon>Bacteria</taxon>
        <taxon>Pseudomonadati</taxon>
        <taxon>Pseudomonadota</taxon>
        <taxon>Alphaproteobacteria</taxon>
        <taxon>Hyphomicrobiales</taxon>
        <taxon>Rhizobiaceae</taxon>
        <taxon>Rhizobium/Agrobacterium group</taxon>
        <taxon>Rhizobium</taxon>
    </lineage>
</organism>
<dbReference type="InterPro" id="IPR036390">
    <property type="entry name" value="WH_DNA-bd_sf"/>
</dbReference>
<sequence>MPTSKAAKGPDMPAPASPPAGKDGRKLSNFLCFAVYSANLAFGRAYKPILDELGLTYTQYIAMVALSEEDDQTVGVLGEKMFLESNTLTPTLKKRESNGFITRHRDPADERQVRVSLTPAGRQLVETDPGNALLGAIGLGDDFPVVQQSVTTLRDNLLRSMQGEPGKS</sequence>
<keyword evidence="2" id="KW-0963">Cytoplasm</keyword>
<evidence type="ECO:0000256" key="6">
    <source>
        <dbReference type="SAM" id="MobiDB-lite"/>
    </source>
</evidence>
<dbReference type="GO" id="GO:0003700">
    <property type="term" value="F:DNA-binding transcription factor activity"/>
    <property type="evidence" value="ECO:0007669"/>
    <property type="project" value="InterPro"/>
</dbReference>
<dbReference type="Pfam" id="PF22381">
    <property type="entry name" value="Staph_reg_Sar_Rot"/>
    <property type="match status" value="1"/>
</dbReference>